<dbReference type="PROSITE" id="PS01031">
    <property type="entry name" value="SHSP"/>
    <property type="match status" value="1"/>
</dbReference>
<dbReference type="CDD" id="cd06464">
    <property type="entry name" value="ACD_sHsps-like"/>
    <property type="match status" value="1"/>
</dbReference>
<dbReference type="EMBL" id="KQ947438">
    <property type="protein sequence ID" value="KUJ07818.1"/>
    <property type="molecule type" value="Genomic_DNA"/>
</dbReference>
<keyword evidence="7" id="KW-1185">Reference proteome</keyword>
<dbReference type="InParanoid" id="A0A132B5Y2"/>
<feature type="compositionally biased region" description="Basic and acidic residues" evidence="4">
    <location>
        <begin position="85"/>
        <end position="100"/>
    </location>
</feature>
<feature type="domain" description="SHSP" evidence="5">
    <location>
        <begin position="19"/>
        <end position="163"/>
    </location>
</feature>
<dbReference type="GeneID" id="28820977"/>
<dbReference type="InterPro" id="IPR002068">
    <property type="entry name" value="A-crystallin/Hsp20_dom"/>
</dbReference>
<evidence type="ECO:0000313" key="6">
    <source>
        <dbReference type="EMBL" id="KUJ07818.1"/>
    </source>
</evidence>
<protein>
    <submittedName>
        <fullName evidence="6">HSP20-like chaperone</fullName>
    </submittedName>
</protein>
<dbReference type="InterPro" id="IPR008978">
    <property type="entry name" value="HSP20-like_chaperone"/>
</dbReference>
<sequence>QLLSELDQPAHKGACRPHRPAETFTPRFDVTETAESYELYGELPGLNREDLSIEFSDAQSLVIKGKAQRTFNSETAQPEQSTTSEKGKERESDASSEKSHTATTSAPQPKFWVAERKVGEFARSFSFSQRIEQDFVSADLKNGILHVVVPKSQKPKKVNVTVN</sequence>
<evidence type="ECO:0000256" key="4">
    <source>
        <dbReference type="SAM" id="MobiDB-lite"/>
    </source>
</evidence>
<evidence type="ECO:0000256" key="3">
    <source>
        <dbReference type="RuleBase" id="RU003616"/>
    </source>
</evidence>
<evidence type="ECO:0000256" key="2">
    <source>
        <dbReference type="PROSITE-ProRule" id="PRU00285"/>
    </source>
</evidence>
<gene>
    <name evidence="6" type="ORF">LY89DRAFT_630864</name>
</gene>
<dbReference type="RefSeq" id="XP_018062173.1">
    <property type="nucleotide sequence ID" value="XM_018211251.1"/>
</dbReference>
<organism evidence="6 7">
    <name type="scientific">Mollisia scopiformis</name>
    <name type="common">Conifer needle endophyte fungus</name>
    <name type="synonym">Phialocephala scopiformis</name>
    <dbReference type="NCBI Taxonomy" id="149040"/>
    <lineage>
        <taxon>Eukaryota</taxon>
        <taxon>Fungi</taxon>
        <taxon>Dikarya</taxon>
        <taxon>Ascomycota</taxon>
        <taxon>Pezizomycotina</taxon>
        <taxon>Leotiomycetes</taxon>
        <taxon>Helotiales</taxon>
        <taxon>Mollisiaceae</taxon>
        <taxon>Mollisia</taxon>
    </lineage>
</organism>
<dbReference type="STRING" id="149040.A0A132B5Y2"/>
<evidence type="ECO:0000313" key="7">
    <source>
        <dbReference type="Proteomes" id="UP000070700"/>
    </source>
</evidence>
<dbReference type="InterPro" id="IPR031107">
    <property type="entry name" value="Small_HSP"/>
</dbReference>
<evidence type="ECO:0000259" key="5">
    <source>
        <dbReference type="PROSITE" id="PS01031"/>
    </source>
</evidence>
<dbReference type="KEGG" id="psco:LY89DRAFT_630864"/>
<comment type="similarity">
    <text evidence="2 3">Belongs to the small heat shock protein (HSP20) family.</text>
</comment>
<dbReference type="Gene3D" id="2.60.40.790">
    <property type="match status" value="1"/>
</dbReference>
<keyword evidence="1" id="KW-0346">Stress response</keyword>
<feature type="region of interest" description="Disordered" evidence="4">
    <location>
        <begin position="1"/>
        <end position="27"/>
    </location>
</feature>
<dbReference type="OrthoDB" id="1431247at2759"/>
<evidence type="ECO:0000256" key="1">
    <source>
        <dbReference type="ARBA" id="ARBA00023016"/>
    </source>
</evidence>
<feature type="non-terminal residue" evidence="6">
    <location>
        <position position="1"/>
    </location>
</feature>
<feature type="region of interest" description="Disordered" evidence="4">
    <location>
        <begin position="68"/>
        <end position="110"/>
    </location>
</feature>
<feature type="compositionally biased region" description="Polar residues" evidence="4">
    <location>
        <begin position="69"/>
        <end position="84"/>
    </location>
</feature>
<accession>A0A132B5Y2</accession>
<proteinExistence type="inferred from homology"/>
<dbReference type="AlphaFoldDB" id="A0A132B5Y2"/>
<dbReference type="SUPFAM" id="SSF49764">
    <property type="entry name" value="HSP20-like chaperones"/>
    <property type="match status" value="1"/>
</dbReference>
<dbReference type="Proteomes" id="UP000070700">
    <property type="component" value="Unassembled WGS sequence"/>
</dbReference>
<dbReference type="PANTHER" id="PTHR11527">
    <property type="entry name" value="HEAT-SHOCK PROTEIN 20 FAMILY MEMBER"/>
    <property type="match status" value="1"/>
</dbReference>
<reference evidence="6 7" key="1">
    <citation type="submission" date="2015-10" db="EMBL/GenBank/DDBJ databases">
        <title>Full genome of DAOMC 229536 Phialocephala scopiformis, a fungal endophyte of spruce producing the potent anti-insectan compound rugulosin.</title>
        <authorList>
            <consortium name="DOE Joint Genome Institute"/>
            <person name="Walker A.K."/>
            <person name="Frasz S.L."/>
            <person name="Seifert K.A."/>
            <person name="Miller J.D."/>
            <person name="Mondo S.J."/>
            <person name="Labutti K."/>
            <person name="Lipzen A."/>
            <person name="Dockter R."/>
            <person name="Kennedy M."/>
            <person name="Grigoriev I.V."/>
            <person name="Spatafora J.W."/>
        </authorList>
    </citation>
    <scope>NUCLEOTIDE SEQUENCE [LARGE SCALE GENOMIC DNA]</scope>
    <source>
        <strain evidence="6 7">CBS 120377</strain>
    </source>
</reference>
<name>A0A132B5Y2_MOLSC</name>
<dbReference type="Pfam" id="PF00011">
    <property type="entry name" value="HSP20"/>
    <property type="match status" value="1"/>
</dbReference>